<gene>
    <name evidence="1" type="ORF">CCACVL1_23750</name>
</gene>
<sequence>MEIGEPGLARGELASTRSLAAAFWLGL</sequence>
<dbReference type="AlphaFoldDB" id="A0A1R3GSU0"/>
<keyword evidence="2" id="KW-1185">Reference proteome</keyword>
<dbReference type="EMBL" id="AWWV01013586">
    <property type="protein sequence ID" value="OMO61070.1"/>
    <property type="molecule type" value="Genomic_DNA"/>
</dbReference>
<dbReference type="Proteomes" id="UP000188268">
    <property type="component" value="Unassembled WGS sequence"/>
</dbReference>
<proteinExistence type="predicted"/>
<evidence type="ECO:0000313" key="1">
    <source>
        <dbReference type="EMBL" id="OMO61070.1"/>
    </source>
</evidence>
<evidence type="ECO:0000313" key="2">
    <source>
        <dbReference type="Proteomes" id="UP000188268"/>
    </source>
</evidence>
<reference evidence="1 2" key="1">
    <citation type="submission" date="2013-09" db="EMBL/GenBank/DDBJ databases">
        <title>Corchorus capsularis genome sequencing.</title>
        <authorList>
            <person name="Alam M."/>
            <person name="Haque M.S."/>
            <person name="Islam M.S."/>
            <person name="Emdad E.M."/>
            <person name="Islam M.M."/>
            <person name="Ahmed B."/>
            <person name="Halim A."/>
            <person name="Hossen Q.M.M."/>
            <person name="Hossain M.Z."/>
            <person name="Ahmed R."/>
            <person name="Khan M.M."/>
            <person name="Islam R."/>
            <person name="Rashid M.M."/>
            <person name="Khan S.A."/>
            <person name="Rahman M.S."/>
            <person name="Alam M."/>
        </authorList>
    </citation>
    <scope>NUCLEOTIDE SEQUENCE [LARGE SCALE GENOMIC DNA]</scope>
    <source>
        <strain evidence="2">cv. CVL-1</strain>
        <tissue evidence="1">Whole seedling</tissue>
    </source>
</reference>
<protein>
    <submittedName>
        <fullName evidence="1">Uncharacterized protein</fullName>
    </submittedName>
</protein>
<comment type="caution">
    <text evidence="1">The sequence shown here is derived from an EMBL/GenBank/DDBJ whole genome shotgun (WGS) entry which is preliminary data.</text>
</comment>
<dbReference type="Gramene" id="OMO61070">
    <property type="protein sequence ID" value="OMO61070"/>
    <property type="gene ID" value="CCACVL1_23750"/>
</dbReference>
<name>A0A1R3GSU0_COCAP</name>
<accession>A0A1R3GSU0</accession>
<organism evidence="1 2">
    <name type="scientific">Corchorus capsularis</name>
    <name type="common">Jute</name>
    <dbReference type="NCBI Taxonomy" id="210143"/>
    <lineage>
        <taxon>Eukaryota</taxon>
        <taxon>Viridiplantae</taxon>
        <taxon>Streptophyta</taxon>
        <taxon>Embryophyta</taxon>
        <taxon>Tracheophyta</taxon>
        <taxon>Spermatophyta</taxon>
        <taxon>Magnoliopsida</taxon>
        <taxon>eudicotyledons</taxon>
        <taxon>Gunneridae</taxon>
        <taxon>Pentapetalae</taxon>
        <taxon>rosids</taxon>
        <taxon>malvids</taxon>
        <taxon>Malvales</taxon>
        <taxon>Malvaceae</taxon>
        <taxon>Grewioideae</taxon>
        <taxon>Apeibeae</taxon>
        <taxon>Corchorus</taxon>
    </lineage>
</organism>